<keyword evidence="3" id="KW-0812">Transmembrane</keyword>
<feature type="signal peptide" evidence="4">
    <location>
        <begin position="1"/>
        <end position="24"/>
    </location>
</feature>
<dbReference type="RefSeq" id="XP_002292575.1">
    <property type="nucleotide sequence ID" value="XM_002292539.1"/>
</dbReference>
<evidence type="ECO:0000313" key="7">
    <source>
        <dbReference type="Proteomes" id="UP000001449"/>
    </source>
</evidence>
<feature type="transmembrane region" description="Helical" evidence="3">
    <location>
        <begin position="153"/>
        <end position="171"/>
    </location>
</feature>
<dbReference type="SUPFAM" id="SSF109604">
    <property type="entry name" value="HD-domain/PDEase-like"/>
    <property type="match status" value="1"/>
</dbReference>
<dbReference type="eggNOG" id="KOG1023">
    <property type="taxonomic scope" value="Eukaryota"/>
</dbReference>
<name>B8C910_THAPS</name>
<reference evidence="6 7" key="1">
    <citation type="journal article" date="2004" name="Science">
        <title>The genome of the diatom Thalassiosira pseudonana: ecology, evolution, and metabolism.</title>
        <authorList>
            <person name="Armbrust E.V."/>
            <person name="Berges J.A."/>
            <person name="Bowler C."/>
            <person name="Green B.R."/>
            <person name="Martinez D."/>
            <person name="Putnam N.H."/>
            <person name="Zhou S."/>
            <person name="Allen A.E."/>
            <person name="Apt K.E."/>
            <person name="Bechner M."/>
            <person name="Brzezinski M.A."/>
            <person name="Chaal B.K."/>
            <person name="Chiovitti A."/>
            <person name="Davis A.K."/>
            <person name="Demarest M.S."/>
            <person name="Detter J.C."/>
            <person name="Glavina T."/>
            <person name="Goodstein D."/>
            <person name="Hadi M.Z."/>
            <person name="Hellsten U."/>
            <person name="Hildebrand M."/>
            <person name="Jenkins B.D."/>
            <person name="Jurka J."/>
            <person name="Kapitonov V.V."/>
            <person name="Kroger N."/>
            <person name="Lau W.W."/>
            <person name="Lane T.W."/>
            <person name="Larimer F.W."/>
            <person name="Lippmeier J.C."/>
            <person name="Lucas S."/>
            <person name="Medina M."/>
            <person name="Montsant A."/>
            <person name="Obornik M."/>
            <person name="Parker M.S."/>
            <person name="Palenik B."/>
            <person name="Pazour G.J."/>
            <person name="Richardson P.M."/>
            <person name="Rynearson T.A."/>
            <person name="Saito M.A."/>
            <person name="Schwartz D.C."/>
            <person name="Thamatrakoln K."/>
            <person name="Valentin K."/>
            <person name="Vardi A."/>
            <person name="Wilkerson F.P."/>
            <person name="Rokhsar D.S."/>
        </authorList>
    </citation>
    <scope>NUCLEOTIDE SEQUENCE [LARGE SCALE GENOMIC DNA]</scope>
    <source>
        <strain evidence="6 7">CCMP1335</strain>
    </source>
</reference>
<organism evidence="6 7">
    <name type="scientific">Thalassiosira pseudonana</name>
    <name type="common">Marine diatom</name>
    <name type="synonym">Cyclotella nana</name>
    <dbReference type="NCBI Taxonomy" id="35128"/>
    <lineage>
        <taxon>Eukaryota</taxon>
        <taxon>Sar</taxon>
        <taxon>Stramenopiles</taxon>
        <taxon>Ochrophyta</taxon>
        <taxon>Bacillariophyta</taxon>
        <taxon>Coscinodiscophyceae</taxon>
        <taxon>Thalassiosirophycidae</taxon>
        <taxon>Thalassiosirales</taxon>
        <taxon>Thalassiosiraceae</taxon>
        <taxon>Thalassiosira</taxon>
    </lineage>
</organism>
<dbReference type="GO" id="GO:0141162">
    <property type="term" value="P:negative regulation of cAMP/PKA signal transduction"/>
    <property type="evidence" value="ECO:0000318"/>
    <property type="project" value="GO_Central"/>
</dbReference>
<dbReference type="STRING" id="35128.B8C910"/>
<evidence type="ECO:0000259" key="5">
    <source>
        <dbReference type="Pfam" id="PF00233"/>
    </source>
</evidence>
<dbReference type="InterPro" id="IPR036971">
    <property type="entry name" value="PDEase_catalytic_dom_sf"/>
</dbReference>
<sequence length="516" mass="58006">MMFVHIRLLLSILAAASLLLPSISIGIGGSSSSYGKGEAVCIVEAPDEDIAEAHAPARRDFSTNTSLSNAVGVLSWPDPDALGIADDDDDHVVVEPKGNQSVQSIMISQPTYNVNFHQAVDDGKGRHYDSLYDDVRPTDALRSTYSISKDSKFAFIITVLVFFLSTLAFFYHHYFAKHHQKVVGGSLARSNRRINSLFLYYFTRGTVLHQNVGDNTSLHRGESLLTRKENLGFHNSNAERLVRWNAAILEHYLRKLVHYRHSNSSGTSDVMFTPSEEDKVLSFSEKLSEQVMFPATTYPEALRRLSGDIMEISPTARTELLDYVGRIALMYRDVPFHNFSEKDNRYASIAERTFGISADPLSQFVVVFSSLVHDVDHQGVPNAQLVQEGDPLAPEFNNRSVAEKRSITIAWDLLMEDRYQDLRSTIFANGEEMRRFKQLLVNTVLATDIADKERSAIGKIRWQKAFHPSKSSELQDGNEQADEAKMRSLKATLVFEQIMQASDVAHLQKMEQTTVH</sequence>
<dbReference type="GO" id="GO:0046872">
    <property type="term" value="F:metal ion binding"/>
    <property type="evidence" value="ECO:0007669"/>
    <property type="project" value="UniProtKB-KW"/>
</dbReference>
<keyword evidence="1" id="KW-0479">Metal-binding</keyword>
<dbReference type="Proteomes" id="UP000001449">
    <property type="component" value="Chromosome 10"/>
</dbReference>
<keyword evidence="3" id="KW-0472">Membrane</keyword>
<proteinExistence type="predicted"/>
<accession>B8C910</accession>
<dbReference type="PaxDb" id="35128-Thaps8274"/>
<dbReference type="HOGENOM" id="CLU_528442_0_0_1"/>
<dbReference type="PANTHER" id="PTHR11347">
    <property type="entry name" value="CYCLIC NUCLEOTIDE PHOSPHODIESTERASE"/>
    <property type="match status" value="1"/>
</dbReference>
<evidence type="ECO:0000256" key="3">
    <source>
        <dbReference type="SAM" id="Phobius"/>
    </source>
</evidence>
<dbReference type="GO" id="GO:0007165">
    <property type="term" value="P:signal transduction"/>
    <property type="evidence" value="ECO:0007669"/>
    <property type="project" value="InterPro"/>
</dbReference>
<keyword evidence="2" id="KW-0378">Hydrolase</keyword>
<keyword evidence="3" id="KW-1133">Transmembrane helix</keyword>
<dbReference type="InterPro" id="IPR002073">
    <property type="entry name" value="PDEase_catalytic_dom"/>
</dbReference>
<evidence type="ECO:0000313" key="6">
    <source>
        <dbReference type="EMBL" id="EED89771.1"/>
    </source>
</evidence>
<keyword evidence="7" id="KW-1185">Reference proteome</keyword>
<gene>
    <name evidence="6" type="ORF">THAPSDRAFT_8274</name>
</gene>
<protein>
    <recommendedName>
        <fullName evidence="5">PDEase domain-containing protein</fullName>
    </recommendedName>
</protein>
<dbReference type="GO" id="GO:0047555">
    <property type="term" value="F:3',5'-cyclic-GMP phosphodiesterase activity"/>
    <property type="evidence" value="ECO:0000318"/>
    <property type="project" value="GO_Central"/>
</dbReference>
<dbReference type="KEGG" id="tps:THAPSDRAFT_8274"/>
<reference evidence="6 7" key="2">
    <citation type="journal article" date="2008" name="Nature">
        <title>The Phaeodactylum genome reveals the evolutionary history of diatom genomes.</title>
        <authorList>
            <person name="Bowler C."/>
            <person name="Allen A.E."/>
            <person name="Badger J.H."/>
            <person name="Grimwood J."/>
            <person name="Jabbari K."/>
            <person name="Kuo A."/>
            <person name="Maheswari U."/>
            <person name="Martens C."/>
            <person name="Maumus F."/>
            <person name="Otillar R.P."/>
            <person name="Rayko E."/>
            <person name="Salamov A."/>
            <person name="Vandepoele K."/>
            <person name="Beszteri B."/>
            <person name="Gruber A."/>
            <person name="Heijde M."/>
            <person name="Katinka M."/>
            <person name="Mock T."/>
            <person name="Valentin K."/>
            <person name="Verret F."/>
            <person name="Berges J.A."/>
            <person name="Brownlee C."/>
            <person name="Cadoret J.P."/>
            <person name="Chiovitti A."/>
            <person name="Choi C.J."/>
            <person name="Coesel S."/>
            <person name="De Martino A."/>
            <person name="Detter J.C."/>
            <person name="Durkin C."/>
            <person name="Falciatore A."/>
            <person name="Fournet J."/>
            <person name="Haruta M."/>
            <person name="Huysman M.J."/>
            <person name="Jenkins B.D."/>
            <person name="Jiroutova K."/>
            <person name="Jorgensen R.E."/>
            <person name="Joubert Y."/>
            <person name="Kaplan A."/>
            <person name="Kroger N."/>
            <person name="Kroth P.G."/>
            <person name="La Roche J."/>
            <person name="Lindquist E."/>
            <person name="Lommer M."/>
            <person name="Martin-Jezequel V."/>
            <person name="Lopez P.J."/>
            <person name="Lucas S."/>
            <person name="Mangogna M."/>
            <person name="McGinnis K."/>
            <person name="Medlin L.K."/>
            <person name="Montsant A."/>
            <person name="Oudot-Le Secq M.P."/>
            <person name="Napoli C."/>
            <person name="Obornik M."/>
            <person name="Parker M.S."/>
            <person name="Petit J.L."/>
            <person name="Porcel B.M."/>
            <person name="Poulsen N."/>
            <person name="Robison M."/>
            <person name="Rychlewski L."/>
            <person name="Rynearson T.A."/>
            <person name="Schmutz J."/>
            <person name="Shapiro H."/>
            <person name="Siaut M."/>
            <person name="Stanley M."/>
            <person name="Sussman M.R."/>
            <person name="Taylor A.R."/>
            <person name="Vardi A."/>
            <person name="von Dassow P."/>
            <person name="Vyverman W."/>
            <person name="Willis A."/>
            <person name="Wyrwicz L.S."/>
            <person name="Rokhsar D.S."/>
            <person name="Weissenbach J."/>
            <person name="Armbrust E.V."/>
            <person name="Green B.R."/>
            <person name="Van de Peer Y."/>
            <person name="Grigoriev I.V."/>
        </authorList>
    </citation>
    <scope>NUCLEOTIDE SEQUENCE [LARGE SCALE GENOMIC DNA]</scope>
    <source>
        <strain evidence="6 7">CCMP1335</strain>
    </source>
</reference>
<evidence type="ECO:0000256" key="4">
    <source>
        <dbReference type="SAM" id="SignalP"/>
    </source>
</evidence>
<dbReference type="Pfam" id="PF00233">
    <property type="entry name" value="PDEase_I"/>
    <property type="match status" value="1"/>
</dbReference>
<dbReference type="Gene3D" id="1.10.1300.10">
    <property type="entry name" value="3'5'-cyclic nucleotide phosphodiesterase, catalytic domain"/>
    <property type="match status" value="1"/>
</dbReference>
<evidence type="ECO:0000256" key="2">
    <source>
        <dbReference type="ARBA" id="ARBA00022801"/>
    </source>
</evidence>
<dbReference type="AlphaFoldDB" id="B8C910"/>
<keyword evidence="4" id="KW-0732">Signal</keyword>
<dbReference type="GO" id="GO:0004115">
    <property type="term" value="F:3',5'-cyclic-AMP phosphodiesterase activity"/>
    <property type="evidence" value="ECO:0000318"/>
    <property type="project" value="GO_Central"/>
</dbReference>
<evidence type="ECO:0000256" key="1">
    <source>
        <dbReference type="ARBA" id="ARBA00022723"/>
    </source>
</evidence>
<feature type="chain" id="PRO_5002866405" description="PDEase domain-containing protein" evidence="4">
    <location>
        <begin position="25"/>
        <end position="516"/>
    </location>
</feature>
<dbReference type="GeneID" id="7451041"/>
<dbReference type="InParanoid" id="B8C910"/>
<dbReference type="EMBL" id="CM000646">
    <property type="protein sequence ID" value="EED89771.1"/>
    <property type="molecule type" value="Genomic_DNA"/>
</dbReference>
<feature type="domain" description="PDEase" evidence="5">
    <location>
        <begin position="357"/>
        <end position="509"/>
    </location>
</feature>